<accession>A0A2N9AHR2</accession>
<evidence type="ECO:0000313" key="3">
    <source>
        <dbReference type="Proteomes" id="UP000233769"/>
    </source>
</evidence>
<feature type="region of interest" description="Disordered" evidence="1">
    <location>
        <begin position="48"/>
        <end position="83"/>
    </location>
</feature>
<evidence type="ECO:0000256" key="1">
    <source>
        <dbReference type="SAM" id="MobiDB-lite"/>
    </source>
</evidence>
<protein>
    <submittedName>
        <fullName evidence="2">Uncharacterized protein</fullName>
    </submittedName>
</protein>
<dbReference type="AlphaFoldDB" id="A0A2N9AHR2"/>
<gene>
    <name evidence="2" type="ORF">TK0001_0292</name>
</gene>
<name>A0A2N9AHR2_METEX</name>
<reference evidence="3" key="1">
    <citation type="submission" date="2017-10" db="EMBL/GenBank/DDBJ databases">
        <authorList>
            <person name="Regsiter A."/>
            <person name="William W."/>
        </authorList>
    </citation>
    <scope>NUCLEOTIDE SEQUENCE [LARGE SCALE GENOMIC DNA]</scope>
</reference>
<proteinExistence type="predicted"/>
<dbReference type="Proteomes" id="UP000233769">
    <property type="component" value="Chromosome tk0001"/>
</dbReference>
<organism evidence="2 3">
    <name type="scientific">Methylorubrum extorquens</name>
    <name type="common">Methylobacterium dichloromethanicum</name>
    <name type="synonym">Methylobacterium extorquens</name>
    <dbReference type="NCBI Taxonomy" id="408"/>
    <lineage>
        <taxon>Bacteria</taxon>
        <taxon>Pseudomonadati</taxon>
        <taxon>Pseudomonadota</taxon>
        <taxon>Alphaproteobacteria</taxon>
        <taxon>Hyphomicrobiales</taxon>
        <taxon>Methylobacteriaceae</taxon>
        <taxon>Methylorubrum</taxon>
    </lineage>
</organism>
<sequence length="83" mass="9083">MCPRAARIVVQGHSWFWLRGGIPLPRKVLAPSVLRSPRLPIVSTLGMTEQRRGGEKRSAKRASPCPGSGTTLRFDGSRLCTDP</sequence>
<dbReference type="EMBL" id="LT962688">
    <property type="protein sequence ID" value="SOR26894.1"/>
    <property type="molecule type" value="Genomic_DNA"/>
</dbReference>
<evidence type="ECO:0000313" key="2">
    <source>
        <dbReference type="EMBL" id="SOR26894.1"/>
    </source>
</evidence>